<evidence type="ECO:0000256" key="5">
    <source>
        <dbReference type="SAM" id="Phobius"/>
    </source>
</evidence>
<keyword evidence="4 5" id="KW-0472">Membrane</keyword>
<evidence type="ECO:0000313" key="8">
    <source>
        <dbReference type="Proteomes" id="UP000039865"/>
    </source>
</evidence>
<feature type="transmembrane region" description="Helical" evidence="5">
    <location>
        <begin position="58"/>
        <end position="82"/>
    </location>
</feature>
<keyword evidence="2 5" id="KW-0812">Transmembrane</keyword>
<reference evidence="7 8" key="1">
    <citation type="submission" date="2014-06" db="EMBL/GenBank/DDBJ databases">
        <authorList>
            <person name="Swart Estienne"/>
        </authorList>
    </citation>
    <scope>NUCLEOTIDE SEQUENCE [LARGE SCALE GENOMIC DNA]</scope>
    <source>
        <strain evidence="7 8">130c</strain>
    </source>
</reference>
<feature type="transmembrane region" description="Helical" evidence="5">
    <location>
        <begin position="468"/>
        <end position="487"/>
    </location>
</feature>
<keyword evidence="8" id="KW-1185">Reference proteome</keyword>
<dbReference type="InParanoid" id="A0A078AXY7"/>
<name>A0A078AXY7_STYLE</name>
<feature type="transmembrane region" description="Helical" evidence="5">
    <location>
        <begin position="252"/>
        <end position="273"/>
    </location>
</feature>
<feature type="domain" description="Amino acid transporter transmembrane" evidence="6">
    <location>
        <begin position="59"/>
        <end position="490"/>
    </location>
</feature>
<dbReference type="GO" id="GO:0015179">
    <property type="term" value="F:L-amino acid transmembrane transporter activity"/>
    <property type="evidence" value="ECO:0007669"/>
    <property type="project" value="TreeGrafter"/>
</dbReference>
<feature type="transmembrane region" description="Helical" evidence="5">
    <location>
        <begin position="408"/>
        <end position="427"/>
    </location>
</feature>
<dbReference type="PANTHER" id="PTHR22950">
    <property type="entry name" value="AMINO ACID TRANSPORTER"/>
    <property type="match status" value="1"/>
</dbReference>
<feature type="transmembrane region" description="Helical" evidence="5">
    <location>
        <begin position="213"/>
        <end position="232"/>
    </location>
</feature>
<dbReference type="AlphaFoldDB" id="A0A078AXY7"/>
<comment type="subcellular location">
    <subcellularLocation>
        <location evidence="1">Membrane</location>
        <topology evidence="1">Multi-pass membrane protein</topology>
    </subcellularLocation>
</comment>
<feature type="transmembrane region" description="Helical" evidence="5">
    <location>
        <begin position="88"/>
        <end position="110"/>
    </location>
</feature>
<dbReference type="EMBL" id="CCKQ01015147">
    <property type="protein sequence ID" value="CDW86951.1"/>
    <property type="molecule type" value="Genomic_DNA"/>
</dbReference>
<dbReference type="Proteomes" id="UP000039865">
    <property type="component" value="Unassembled WGS sequence"/>
</dbReference>
<evidence type="ECO:0000256" key="2">
    <source>
        <dbReference type="ARBA" id="ARBA00022692"/>
    </source>
</evidence>
<evidence type="ECO:0000256" key="4">
    <source>
        <dbReference type="ARBA" id="ARBA00023136"/>
    </source>
</evidence>
<sequence length="500" mass="56897">MDNSSKDRFPTTFANNSNLENRGSSYDYLDNSTNRKKQLNNDLYTPLIEHQIRQRSGLTVIGAVRSYISTIIGAGIVSLPYVILKAGYLFGIFLHITVIMILMFVTHLLLKARQNLGLESFGEIAYICLGRPSIFIINFVITAATSLIVTMYALLFSKICVSFAQSLFGDTSNSDNPFEQMITMRFFYVILLYIILMPFVLKKNFKELKLTSILLIVGVISMLLIFFAKANFKSYFINENDKKVDIYQKGSIVDSIFIVLTAYGYILNYYPIFSQLEVKTNKNGYLSPLLAMIFCFITYLSFSYFAMETYGEYLNPNIFENIQVESNIPSYFIRLIFLAIFICNIPFIFLPGKECLLMSIDEGRNKTISKQIERRIEILKGDNQSHNKSKNDEDLNGALISQRVSNTIYYSQSVGLFTLQLLLAVLIEDITIIFGFFAALSDSTTNFILPGLFYIISFRVAGKQPHTLTLIASYLWVLAGLSLFFFANYNNIRKITTSAI</sequence>
<evidence type="ECO:0000259" key="6">
    <source>
        <dbReference type="Pfam" id="PF01490"/>
    </source>
</evidence>
<feature type="transmembrane region" description="Helical" evidence="5">
    <location>
        <begin position="285"/>
        <end position="307"/>
    </location>
</feature>
<keyword evidence="3 5" id="KW-1133">Transmembrane helix</keyword>
<feature type="transmembrane region" description="Helical" evidence="5">
    <location>
        <begin position="331"/>
        <end position="350"/>
    </location>
</feature>
<proteinExistence type="predicted"/>
<organism evidence="7 8">
    <name type="scientific">Stylonychia lemnae</name>
    <name type="common">Ciliate</name>
    <dbReference type="NCBI Taxonomy" id="5949"/>
    <lineage>
        <taxon>Eukaryota</taxon>
        <taxon>Sar</taxon>
        <taxon>Alveolata</taxon>
        <taxon>Ciliophora</taxon>
        <taxon>Intramacronucleata</taxon>
        <taxon>Spirotrichea</taxon>
        <taxon>Stichotrichia</taxon>
        <taxon>Sporadotrichida</taxon>
        <taxon>Oxytrichidae</taxon>
        <taxon>Stylonychinae</taxon>
        <taxon>Stylonychia</taxon>
    </lineage>
</organism>
<feature type="transmembrane region" description="Helical" evidence="5">
    <location>
        <begin position="134"/>
        <end position="155"/>
    </location>
</feature>
<protein>
    <recommendedName>
        <fullName evidence="6">Amino acid transporter transmembrane domain-containing protein</fullName>
    </recommendedName>
</protein>
<evidence type="ECO:0000256" key="1">
    <source>
        <dbReference type="ARBA" id="ARBA00004141"/>
    </source>
</evidence>
<dbReference type="InterPro" id="IPR013057">
    <property type="entry name" value="AA_transpt_TM"/>
</dbReference>
<evidence type="ECO:0000313" key="7">
    <source>
        <dbReference type="EMBL" id="CDW86951.1"/>
    </source>
</evidence>
<feature type="transmembrane region" description="Helical" evidence="5">
    <location>
        <begin position="182"/>
        <end position="201"/>
    </location>
</feature>
<dbReference type="GO" id="GO:0016020">
    <property type="term" value="C:membrane"/>
    <property type="evidence" value="ECO:0007669"/>
    <property type="project" value="UniProtKB-SubCell"/>
</dbReference>
<dbReference type="Pfam" id="PF01490">
    <property type="entry name" value="Aa_trans"/>
    <property type="match status" value="1"/>
</dbReference>
<dbReference type="OrthoDB" id="292816at2759"/>
<gene>
    <name evidence="7" type="primary">Contig6289.g6733</name>
    <name evidence="7" type="ORF">STYLEM_16051</name>
</gene>
<evidence type="ECO:0000256" key="3">
    <source>
        <dbReference type="ARBA" id="ARBA00022989"/>
    </source>
</evidence>
<accession>A0A078AXY7</accession>